<dbReference type="AlphaFoldDB" id="A0A8S9X7S8"/>
<feature type="region of interest" description="Disordered" evidence="1">
    <location>
        <begin position="1"/>
        <end position="26"/>
    </location>
</feature>
<reference evidence="2" key="1">
    <citation type="journal article" date="2021" name="Mol. Ecol. Resour.">
        <title>Apolygus lucorum genome provides insights into omnivorousness and mesophyll feeding.</title>
        <authorList>
            <person name="Liu Y."/>
            <person name="Liu H."/>
            <person name="Wang H."/>
            <person name="Huang T."/>
            <person name="Liu B."/>
            <person name="Yang B."/>
            <person name="Yin L."/>
            <person name="Li B."/>
            <person name="Zhang Y."/>
            <person name="Zhang S."/>
            <person name="Jiang F."/>
            <person name="Zhang X."/>
            <person name="Ren Y."/>
            <person name="Wang B."/>
            <person name="Wang S."/>
            <person name="Lu Y."/>
            <person name="Wu K."/>
            <person name="Fan W."/>
            <person name="Wang G."/>
        </authorList>
    </citation>
    <scope>NUCLEOTIDE SEQUENCE</scope>
    <source>
        <strain evidence="2">12Hb</strain>
    </source>
</reference>
<evidence type="ECO:0000313" key="3">
    <source>
        <dbReference type="Proteomes" id="UP000466442"/>
    </source>
</evidence>
<organism evidence="2 3">
    <name type="scientific">Apolygus lucorum</name>
    <name type="common">Small green plant bug</name>
    <name type="synonym">Lygocoris lucorum</name>
    <dbReference type="NCBI Taxonomy" id="248454"/>
    <lineage>
        <taxon>Eukaryota</taxon>
        <taxon>Metazoa</taxon>
        <taxon>Ecdysozoa</taxon>
        <taxon>Arthropoda</taxon>
        <taxon>Hexapoda</taxon>
        <taxon>Insecta</taxon>
        <taxon>Pterygota</taxon>
        <taxon>Neoptera</taxon>
        <taxon>Paraneoptera</taxon>
        <taxon>Hemiptera</taxon>
        <taxon>Heteroptera</taxon>
        <taxon>Panheteroptera</taxon>
        <taxon>Cimicomorpha</taxon>
        <taxon>Miridae</taxon>
        <taxon>Mirini</taxon>
        <taxon>Apolygus</taxon>
    </lineage>
</organism>
<dbReference type="Proteomes" id="UP000466442">
    <property type="component" value="Linkage Group LG9"/>
</dbReference>
<sequence>MACSGWSDSPPRVRRQKPQSQWRRDYQRRRSKMISDNMMCGGTPMGFQSYNEMRFPMSAVKRRVRVPTSAVKRRLDLSSGWTDSGRRPKKPRPQWYTRFRQNERDNMIYDNLECGGTPTGFQAFNDVRVPRSAVKRRLDLSSFQPSYIPPQDEYCGSPMDISSGSSLGSPPGYYGSSSPQCGQCGSPMAMNMSSDSSFEYQPGYYPVDEYGNPCF</sequence>
<accession>A0A8S9X7S8</accession>
<evidence type="ECO:0000313" key="2">
    <source>
        <dbReference type="EMBL" id="KAF6205037.1"/>
    </source>
</evidence>
<protein>
    <submittedName>
        <fullName evidence="2">Uncharacterized protein</fullName>
    </submittedName>
</protein>
<gene>
    <name evidence="2" type="ORF">GE061_019204</name>
</gene>
<evidence type="ECO:0000256" key="1">
    <source>
        <dbReference type="SAM" id="MobiDB-lite"/>
    </source>
</evidence>
<keyword evidence="3" id="KW-1185">Reference proteome</keyword>
<comment type="caution">
    <text evidence="2">The sequence shown here is derived from an EMBL/GenBank/DDBJ whole genome shotgun (WGS) entry which is preliminary data.</text>
</comment>
<dbReference type="EMBL" id="WIXP02000009">
    <property type="protein sequence ID" value="KAF6205037.1"/>
    <property type="molecule type" value="Genomic_DNA"/>
</dbReference>
<name>A0A8S9X7S8_APOLU</name>
<feature type="compositionally biased region" description="Low complexity" evidence="1">
    <location>
        <begin position="156"/>
        <end position="174"/>
    </location>
</feature>
<feature type="region of interest" description="Disordered" evidence="1">
    <location>
        <begin position="149"/>
        <end position="174"/>
    </location>
</feature>
<proteinExistence type="predicted"/>